<reference evidence="1 2" key="1">
    <citation type="journal article" date="2019" name="Int. J. Syst. Evol. Microbiol.">
        <title>The Global Catalogue of Microorganisms (GCM) 10K type strain sequencing project: providing services to taxonomists for standard genome sequencing and annotation.</title>
        <authorList>
            <consortium name="The Broad Institute Genomics Platform"/>
            <consortium name="The Broad Institute Genome Sequencing Center for Infectious Disease"/>
            <person name="Wu L."/>
            <person name="Ma J."/>
        </authorList>
    </citation>
    <scope>NUCLEOTIDE SEQUENCE [LARGE SCALE GENOMIC DNA]</scope>
    <source>
        <strain evidence="1 2">JCM 14545</strain>
    </source>
</reference>
<dbReference type="EMBL" id="BAAANN010000013">
    <property type="protein sequence ID" value="GAA1962187.1"/>
    <property type="molecule type" value="Genomic_DNA"/>
</dbReference>
<gene>
    <name evidence="1" type="ORF">GCM10009754_36680</name>
</gene>
<dbReference type="RefSeq" id="WP_344419677.1">
    <property type="nucleotide sequence ID" value="NZ_BAAANN010000013.1"/>
</dbReference>
<organism evidence="1 2">
    <name type="scientific">Amycolatopsis minnesotensis</name>
    <dbReference type="NCBI Taxonomy" id="337894"/>
    <lineage>
        <taxon>Bacteria</taxon>
        <taxon>Bacillati</taxon>
        <taxon>Actinomycetota</taxon>
        <taxon>Actinomycetes</taxon>
        <taxon>Pseudonocardiales</taxon>
        <taxon>Pseudonocardiaceae</taxon>
        <taxon>Amycolatopsis</taxon>
    </lineage>
</organism>
<evidence type="ECO:0000313" key="1">
    <source>
        <dbReference type="EMBL" id="GAA1962187.1"/>
    </source>
</evidence>
<proteinExistence type="predicted"/>
<keyword evidence="2" id="KW-1185">Reference proteome</keyword>
<accession>A0ABN2R2G0</accession>
<evidence type="ECO:0000313" key="2">
    <source>
        <dbReference type="Proteomes" id="UP001501116"/>
    </source>
</evidence>
<protein>
    <submittedName>
        <fullName evidence="1">Uncharacterized protein</fullName>
    </submittedName>
</protein>
<comment type="caution">
    <text evidence="1">The sequence shown here is derived from an EMBL/GenBank/DDBJ whole genome shotgun (WGS) entry which is preliminary data.</text>
</comment>
<name>A0ABN2R2G0_9PSEU</name>
<sequence>MTGEVKPVLYGMRARVLRPWPVVQRDTSRMLSGNPEVREVFVVGDGVPRSHPVRPEMPLVLLHEVVEGHVVARPADRCPAGRHGFMASGAYVVHSSCYDEWTAFFGHSLPIPLHDYTERRRDA</sequence>
<dbReference type="Proteomes" id="UP001501116">
    <property type="component" value="Unassembled WGS sequence"/>
</dbReference>